<keyword evidence="11" id="KW-0539">Nucleus</keyword>
<dbReference type="InterPro" id="IPR004198">
    <property type="entry name" value="Znf_C5HC2"/>
</dbReference>
<dbReference type="PROSITE" id="PS51542">
    <property type="entry name" value="FYRN"/>
    <property type="match status" value="1"/>
</dbReference>
<feature type="domain" description="Zinc finger C5HC2-type" evidence="16">
    <location>
        <begin position="30"/>
        <end position="81"/>
    </location>
</feature>
<keyword evidence="6" id="KW-0223">Dioxygenase</keyword>
<dbReference type="Pfam" id="PF05965">
    <property type="entry name" value="FYRC"/>
    <property type="match status" value="1"/>
</dbReference>
<evidence type="ECO:0000256" key="6">
    <source>
        <dbReference type="ARBA" id="ARBA00022964"/>
    </source>
</evidence>
<evidence type="ECO:0000256" key="14">
    <source>
        <dbReference type="ARBA" id="ARBA00051640"/>
    </source>
</evidence>
<dbReference type="GO" id="GO:0046872">
    <property type="term" value="F:metal ion binding"/>
    <property type="evidence" value="ECO:0007669"/>
    <property type="project" value="UniProtKB-KW"/>
</dbReference>
<evidence type="ECO:0000256" key="5">
    <source>
        <dbReference type="ARBA" id="ARBA00022853"/>
    </source>
</evidence>
<keyword evidence="10" id="KW-0804">Transcription</keyword>
<evidence type="ECO:0000256" key="12">
    <source>
        <dbReference type="ARBA" id="ARBA00050619"/>
    </source>
</evidence>
<dbReference type="Gene3D" id="3.30.160.360">
    <property type="match status" value="1"/>
</dbReference>
<evidence type="ECO:0000256" key="8">
    <source>
        <dbReference type="ARBA" id="ARBA00023004"/>
    </source>
</evidence>
<keyword evidence="18" id="KW-1185">Reference proteome</keyword>
<evidence type="ECO:0000256" key="2">
    <source>
        <dbReference type="ARBA" id="ARBA00004123"/>
    </source>
</evidence>
<feature type="region of interest" description="Disordered" evidence="15">
    <location>
        <begin position="152"/>
        <end position="171"/>
    </location>
</feature>
<organism evidence="17 18">
    <name type="scientific">Corymbia citriodora subsp. variegata</name>
    <dbReference type="NCBI Taxonomy" id="360336"/>
    <lineage>
        <taxon>Eukaryota</taxon>
        <taxon>Viridiplantae</taxon>
        <taxon>Streptophyta</taxon>
        <taxon>Embryophyta</taxon>
        <taxon>Tracheophyta</taxon>
        <taxon>Spermatophyta</taxon>
        <taxon>Magnoliopsida</taxon>
        <taxon>eudicotyledons</taxon>
        <taxon>Gunneridae</taxon>
        <taxon>Pentapetalae</taxon>
        <taxon>rosids</taxon>
        <taxon>malvids</taxon>
        <taxon>Myrtales</taxon>
        <taxon>Myrtaceae</taxon>
        <taxon>Myrtoideae</taxon>
        <taxon>Eucalypteae</taxon>
        <taxon>Corymbia</taxon>
    </lineage>
</organism>
<evidence type="ECO:0000313" key="17">
    <source>
        <dbReference type="EMBL" id="KAF7852187.1"/>
    </source>
</evidence>
<dbReference type="GO" id="GO:0051093">
    <property type="term" value="P:negative regulation of developmental process"/>
    <property type="evidence" value="ECO:0007669"/>
    <property type="project" value="UniProtKB-ARBA"/>
</dbReference>
<keyword evidence="4" id="KW-0479">Metal-binding</keyword>
<evidence type="ECO:0000256" key="4">
    <source>
        <dbReference type="ARBA" id="ARBA00022723"/>
    </source>
</evidence>
<evidence type="ECO:0000256" key="7">
    <source>
        <dbReference type="ARBA" id="ARBA00023002"/>
    </source>
</evidence>
<evidence type="ECO:0000256" key="11">
    <source>
        <dbReference type="ARBA" id="ARBA00023242"/>
    </source>
</evidence>
<name>A0A8T0CX66_CORYI</name>
<dbReference type="OrthoDB" id="1678912at2759"/>
<comment type="caution">
    <text evidence="17">The sequence shown here is derived from an EMBL/GenBank/DDBJ whole genome shotgun (WGS) entry which is preliminary data.</text>
</comment>
<dbReference type="AlphaFoldDB" id="A0A8T0CX66"/>
<comment type="catalytic activity">
    <reaction evidence="14">
        <text>N(6),N(6),N(6)-trimethyl-L-lysyl(4)-[histone H3] + 2-oxoglutarate + O2 = N(6),N(6)-dimethyl-L-lysyl(4)-[histone H3] + formaldehyde + succinate + CO2</text>
        <dbReference type="Rhea" id="RHEA:60212"/>
        <dbReference type="Rhea" id="RHEA-COMP:15537"/>
        <dbReference type="Rhea" id="RHEA-COMP:15540"/>
        <dbReference type="ChEBI" id="CHEBI:15379"/>
        <dbReference type="ChEBI" id="CHEBI:16526"/>
        <dbReference type="ChEBI" id="CHEBI:16810"/>
        <dbReference type="ChEBI" id="CHEBI:16842"/>
        <dbReference type="ChEBI" id="CHEBI:30031"/>
        <dbReference type="ChEBI" id="CHEBI:61961"/>
        <dbReference type="ChEBI" id="CHEBI:61976"/>
    </reaction>
    <physiologicalReaction direction="left-to-right" evidence="14">
        <dbReference type="Rhea" id="RHEA:60213"/>
    </physiologicalReaction>
</comment>
<dbReference type="GO" id="GO:0048589">
    <property type="term" value="P:developmental growth"/>
    <property type="evidence" value="ECO:0007669"/>
    <property type="project" value="UniProtKB-ARBA"/>
</dbReference>
<dbReference type="GO" id="GO:0000785">
    <property type="term" value="C:chromatin"/>
    <property type="evidence" value="ECO:0007669"/>
    <property type="project" value="TreeGrafter"/>
</dbReference>
<dbReference type="InterPro" id="IPR003888">
    <property type="entry name" value="FYrich_N"/>
</dbReference>
<dbReference type="FunFam" id="3.30.160.360:FF:000005">
    <property type="entry name" value="Putative lysine-specific demethylase JMJ16"/>
    <property type="match status" value="1"/>
</dbReference>
<dbReference type="InterPro" id="IPR003889">
    <property type="entry name" value="FYrich_C"/>
</dbReference>
<evidence type="ECO:0000256" key="13">
    <source>
        <dbReference type="ARBA" id="ARBA00050935"/>
    </source>
</evidence>
<comment type="cofactor">
    <cofactor evidence="1">
        <name>Fe(2+)</name>
        <dbReference type="ChEBI" id="CHEBI:29033"/>
    </cofactor>
</comment>
<evidence type="ECO:0000256" key="9">
    <source>
        <dbReference type="ARBA" id="ARBA00023015"/>
    </source>
</evidence>
<evidence type="ECO:0000256" key="15">
    <source>
        <dbReference type="SAM" id="MobiDB-lite"/>
    </source>
</evidence>
<sequence>MEEERVKPLPNCVKLRKMGADSDLNDERECFTCSYDLYLSAVSCKCSPERYACLRHADFSCSCEGDDKYFLLRYTIYELKRLTEALEGGSDAMVEWAGKDNEWVSVTGTGASLGIDRHVSGIKSSETEESPSCSLKVEFLESQQDSLDLRASSPMKCEDSDNHNKVLSRNDDDKFNDSIDLNIGIKPDERENNTLEITGGTRSLEDTCVSVCWEERKTIPHAIKRSMDMQLVRDSKSLKACAISKGDLSMSAMNNGNTSSQDDCKLFGVNLLFTNQHPDVLSSNLQSTKPVDSSGVKRSSYPIKELTACVEPIDFGSIVAGKCWCSKQAIFPKGYKSRIDFFSVLNPAKICGYISEVVDAGLLGPLFKVTLEECPSVTFADTSAEKCWELVVQRLNQEILRQSSLGVQGQLPPFPLQSVNGLEMFGFLSSNIIQAIEALDPDHLCGEYWSNKCNETASFGDIVQHQ</sequence>
<dbReference type="SMART" id="SM00541">
    <property type="entry name" value="FYRN"/>
    <property type="match status" value="1"/>
</dbReference>
<dbReference type="GO" id="GO:0048731">
    <property type="term" value="P:system development"/>
    <property type="evidence" value="ECO:0007669"/>
    <property type="project" value="UniProtKB-ARBA"/>
</dbReference>
<dbReference type="Gramene" id="rna-gnl|WGS:JABURB|Cocit.L5346.1">
    <property type="protein sequence ID" value="cds-KAF7852187.1"/>
    <property type="gene ID" value="gene-BT93_L5346"/>
</dbReference>
<dbReference type="EMBL" id="MU089518">
    <property type="protein sequence ID" value="KAF7852187.1"/>
    <property type="molecule type" value="Genomic_DNA"/>
</dbReference>
<comment type="subcellular location">
    <subcellularLocation>
        <location evidence="2">Nucleus</location>
    </subcellularLocation>
</comment>
<evidence type="ECO:0000313" key="18">
    <source>
        <dbReference type="Proteomes" id="UP000806378"/>
    </source>
</evidence>
<dbReference type="GO" id="GO:0034647">
    <property type="term" value="F:histone H3K4me/H3K4me2/H3K4me3 demethylase activity"/>
    <property type="evidence" value="ECO:0007669"/>
    <property type="project" value="TreeGrafter"/>
</dbReference>
<keyword evidence="5" id="KW-0156">Chromatin regulator</keyword>
<accession>A0A8T0CX66</accession>
<dbReference type="Pfam" id="PF05964">
    <property type="entry name" value="FYRN"/>
    <property type="match status" value="1"/>
</dbReference>
<reference evidence="17" key="1">
    <citation type="submission" date="2020-05" db="EMBL/GenBank/DDBJ databases">
        <title>WGS assembly of Corymbia citriodora subspecies variegata.</title>
        <authorList>
            <person name="Barry K."/>
            <person name="Hundley H."/>
            <person name="Shu S."/>
            <person name="Jenkins J."/>
            <person name="Grimwood J."/>
            <person name="Baten A."/>
        </authorList>
    </citation>
    <scope>NUCLEOTIDE SEQUENCE</scope>
    <source>
        <strain evidence="17">CV2-018</strain>
    </source>
</reference>
<protein>
    <recommendedName>
        <fullName evidence="16">Zinc finger C5HC2-type domain-containing protein</fullName>
    </recommendedName>
</protein>
<comment type="similarity">
    <text evidence="3">Belongs to the JARID1 histone demethylase family.</text>
</comment>
<proteinExistence type="inferred from homology"/>
<dbReference type="Proteomes" id="UP000806378">
    <property type="component" value="Unassembled WGS sequence"/>
</dbReference>
<dbReference type="Pfam" id="PF02928">
    <property type="entry name" value="zf-C5HC2"/>
    <property type="match status" value="1"/>
</dbReference>
<dbReference type="GO" id="GO:0005634">
    <property type="term" value="C:nucleus"/>
    <property type="evidence" value="ECO:0007669"/>
    <property type="project" value="UniProtKB-SubCell"/>
</dbReference>
<comment type="catalytic activity">
    <reaction evidence="12">
        <text>N(6),N(6)-dimethyl-L-lysyl(4)-[histone H3] + 2-oxoglutarate + O2 = N(6)-methyl-L-lysyl(4)-[histone H3] + formaldehyde + succinate + CO2</text>
        <dbReference type="Rhea" id="RHEA:60216"/>
        <dbReference type="Rhea" id="RHEA-COMP:15540"/>
        <dbReference type="Rhea" id="RHEA-COMP:15543"/>
        <dbReference type="ChEBI" id="CHEBI:15379"/>
        <dbReference type="ChEBI" id="CHEBI:16526"/>
        <dbReference type="ChEBI" id="CHEBI:16810"/>
        <dbReference type="ChEBI" id="CHEBI:16842"/>
        <dbReference type="ChEBI" id="CHEBI:30031"/>
        <dbReference type="ChEBI" id="CHEBI:61929"/>
        <dbReference type="ChEBI" id="CHEBI:61976"/>
    </reaction>
    <physiologicalReaction direction="left-to-right" evidence="12">
        <dbReference type="Rhea" id="RHEA:60217"/>
    </physiologicalReaction>
</comment>
<feature type="compositionally biased region" description="Basic and acidic residues" evidence="15">
    <location>
        <begin position="156"/>
        <end position="171"/>
    </location>
</feature>
<dbReference type="PANTHER" id="PTHR10694">
    <property type="entry name" value="LYSINE-SPECIFIC DEMETHYLASE"/>
    <property type="match status" value="1"/>
</dbReference>
<evidence type="ECO:0000256" key="3">
    <source>
        <dbReference type="ARBA" id="ARBA00006801"/>
    </source>
</evidence>
<keyword evidence="8" id="KW-0408">Iron</keyword>
<keyword evidence="7" id="KW-0560">Oxidoreductase</keyword>
<dbReference type="SMART" id="SM00542">
    <property type="entry name" value="FYRC"/>
    <property type="match status" value="1"/>
</dbReference>
<evidence type="ECO:0000259" key="16">
    <source>
        <dbReference type="Pfam" id="PF02928"/>
    </source>
</evidence>
<evidence type="ECO:0000256" key="10">
    <source>
        <dbReference type="ARBA" id="ARBA00023163"/>
    </source>
</evidence>
<evidence type="ECO:0000256" key="1">
    <source>
        <dbReference type="ARBA" id="ARBA00001954"/>
    </source>
</evidence>
<dbReference type="GO" id="GO:0045814">
    <property type="term" value="P:negative regulation of gene expression, epigenetic"/>
    <property type="evidence" value="ECO:0007669"/>
    <property type="project" value="UniProtKB-ARBA"/>
</dbReference>
<dbReference type="PANTHER" id="PTHR10694:SF105">
    <property type="entry name" value="LYSINE-SPECIFIC DEMETHYLASE JMJ14"/>
    <property type="match status" value="1"/>
</dbReference>
<dbReference type="PROSITE" id="PS51543">
    <property type="entry name" value="FYRC"/>
    <property type="match status" value="1"/>
</dbReference>
<keyword evidence="9" id="KW-0805">Transcription regulation</keyword>
<comment type="catalytic activity">
    <reaction evidence="13">
        <text>N(6)-methyl-L-lysyl(4)-[histone H3] + 2-oxoglutarate + O2 = L-lysyl(4)-[histone H3] + formaldehyde + succinate + CO2</text>
        <dbReference type="Rhea" id="RHEA:60220"/>
        <dbReference type="Rhea" id="RHEA-COMP:15543"/>
        <dbReference type="Rhea" id="RHEA-COMP:15547"/>
        <dbReference type="ChEBI" id="CHEBI:15379"/>
        <dbReference type="ChEBI" id="CHEBI:16526"/>
        <dbReference type="ChEBI" id="CHEBI:16810"/>
        <dbReference type="ChEBI" id="CHEBI:16842"/>
        <dbReference type="ChEBI" id="CHEBI:29969"/>
        <dbReference type="ChEBI" id="CHEBI:30031"/>
        <dbReference type="ChEBI" id="CHEBI:61929"/>
    </reaction>
    <physiologicalReaction direction="left-to-right" evidence="13">
        <dbReference type="Rhea" id="RHEA:60221"/>
    </physiologicalReaction>
</comment>
<gene>
    <name evidence="17" type="ORF">BT93_L5346</name>
</gene>